<sequence>MRRLQLFIECTKGVPTDETCKCETQFCHFGSALLEMYSKCGHIEKALLVFKFMNEKNLQSWTIMITALADHGRGKDAIALFTQMEDFGLKPDSVSFSGILCACSHLGLVDEGRKYFDRMVSVYNSRPTMEHYGCMIDLYGRAGMLEEAYEIIKNMPMKPNTVILRSFIGACRNHGQVLLDENMRKFLLEVEPDLGSNYVLAANASAVTGHWDDVANLRVTMKEKGLKKVPGCSWVEVHGGIP</sequence>
<dbReference type="InterPro" id="IPR046848">
    <property type="entry name" value="E_motif"/>
</dbReference>
<dbReference type="EMBL" id="JAMYWD010000005">
    <property type="protein sequence ID" value="KAJ4972297.1"/>
    <property type="molecule type" value="Genomic_DNA"/>
</dbReference>
<proteinExistence type="predicted"/>
<dbReference type="AlphaFoldDB" id="A0A9Q0QUI9"/>
<dbReference type="Gene3D" id="1.25.40.10">
    <property type="entry name" value="Tetratricopeptide repeat domain"/>
    <property type="match status" value="1"/>
</dbReference>
<dbReference type="PANTHER" id="PTHR47926:SF537">
    <property type="entry name" value="PENTACOTRIPEPTIDE-REPEAT REGION OF PRORP DOMAIN-CONTAINING PROTEIN"/>
    <property type="match status" value="1"/>
</dbReference>
<dbReference type="PROSITE" id="PS51375">
    <property type="entry name" value="PPR"/>
    <property type="match status" value="1"/>
</dbReference>
<dbReference type="NCBIfam" id="TIGR00756">
    <property type="entry name" value="PPR"/>
    <property type="match status" value="3"/>
</dbReference>
<protein>
    <recommendedName>
        <fullName evidence="5">Pentatricopeptide repeat-containing protein</fullName>
    </recommendedName>
</protein>
<dbReference type="Pfam" id="PF01535">
    <property type="entry name" value="PPR"/>
    <property type="match status" value="1"/>
</dbReference>
<keyword evidence="4" id="KW-1185">Reference proteome</keyword>
<gene>
    <name evidence="3" type="ORF">NE237_005396</name>
</gene>
<dbReference type="Pfam" id="PF20431">
    <property type="entry name" value="E_motif"/>
    <property type="match status" value="1"/>
</dbReference>
<comment type="caution">
    <text evidence="3">The sequence shown here is derived from an EMBL/GenBank/DDBJ whole genome shotgun (WGS) entry which is preliminary data.</text>
</comment>
<dbReference type="Pfam" id="PF13041">
    <property type="entry name" value="PPR_2"/>
    <property type="match status" value="1"/>
</dbReference>
<evidence type="ECO:0008006" key="5">
    <source>
        <dbReference type="Google" id="ProtNLM"/>
    </source>
</evidence>
<dbReference type="OrthoDB" id="1851890at2759"/>
<keyword evidence="1" id="KW-0677">Repeat</keyword>
<reference evidence="3" key="1">
    <citation type="journal article" date="2023" name="Plant J.">
        <title>The genome of the king protea, Protea cynaroides.</title>
        <authorList>
            <person name="Chang J."/>
            <person name="Duong T.A."/>
            <person name="Schoeman C."/>
            <person name="Ma X."/>
            <person name="Roodt D."/>
            <person name="Barker N."/>
            <person name="Li Z."/>
            <person name="Van de Peer Y."/>
            <person name="Mizrachi E."/>
        </authorList>
    </citation>
    <scope>NUCLEOTIDE SEQUENCE</scope>
    <source>
        <tissue evidence="3">Young leaves</tissue>
    </source>
</reference>
<dbReference type="InterPro" id="IPR002885">
    <property type="entry name" value="PPR_rpt"/>
</dbReference>
<dbReference type="GO" id="GO:0003723">
    <property type="term" value="F:RNA binding"/>
    <property type="evidence" value="ECO:0007669"/>
    <property type="project" value="InterPro"/>
</dbReference>
<dbReference type="Proteomes" id="UP001141806">
    <property type="component" value="Unassembled WGS sequence"/>
</dbReference>
<evidence type="ECO:0000313" key="4">
    <source>
        <dbReference type="Proteomes" id="UP001141806"/>
    </source>
</evidence>
<organism evidence="3 4">
    <name type="scientific">Protea cynaroides</name>
    <dbReference type="NCBI Taxonomy" id="273540"/>
    <lineage>
        <taxon>Eukaryota</taxon>
        <taxon>Viridiplantae</taxon>
        <taxon>Streptophyta</taxon>
        <taxon>Embryophyta</taxon>
        <taxon>Tracheophyta</taxon>
        <taxon>Spermatophyta</taxon>
        <taxon>Magnoliopsida</taxon>
        <taxon>Proteales</taxon>
        <taxon>Proteaceae</taxon>
        <taxon>Protea</taxon>
    </lineage>
</organism>
<dbReference type="PANTHER" id="PTHR47926">
    <property type="entry name" value="PENTATRICOPEPTIDE REPEAT-CONTAINING PROTEIN"/>
    <property type="match status" value="1"/>
</dbReference>
<dbReference type="FunFam" id="1.25.40.10:FF:000184">
    <property type="entry name" value="Pentatricopeptide repeat-containing protein, chloroplastic"/>
    <property type="match status" value="1"/>
</dbReference>
<name>A0A9Q0QUI9_9MAGN</name>
<feature type="repeat" description="PPR" evidence="2">
    <location>
        <begin position="57"/>
        <end position="91"/>
    </location>
</feature>
<dbReference type="InterPro" id="IPR011990">
    <property type="entry name" value="TPR-like_helical_dom_sf"/>
</dbReference>
<evidence type="ECO:0000313" key="3">
    <source>
        <dbReference type="EMBL" id="KAJ4972297.1"/>
    </source>
</evidence>
<accession>A0A9Q0QUI9</accession>
<evidence type="ECO:0000256" key="2">
    <source>
        <dbReference type="PROSITE-ProRule" id="PRU00708"/>
    </source>
</evidence>
<evidence type="ECO:0000256" key="1">
    <source>
        <dbReference type="ARBA" id="ARBA00022737"/>
    </source>
</evidence>
<dbReference type="GO" id="GO:0009451">
    <property type="term" value="P:RNA modification"/>
    <property type="evidence" value="ECO:0007669"/>
    <property type="project" value="InterPro"/>
</dbReference>
<dbReference type="InterPro" id="IPR046960">
    <property type="entry name" value="PPR_At4g14850-like_plant"/>
</dbReference>